<evidence type="ECO:0000313" key="2">
    <source>
        <dbReference type="EMBL" id="PKI47620.1"/>
    </source>
</evidence>
<evidence type="ECO:0000256" key="1">
    <source>
        <dbReference type="SAM" id="MobiDB-lite"/>
    </source>
</evidence>
<dbReference type="Proteomes" id="UP000233551">
    <property type="component" value="Unassembled WGS sequence"/>
</dbReference>
<feature type="region of interest" description="Disordered" evidence="1">
    <location>
        <begin position="1"/>
        <end position="24"/>
    </location>
</feature>
<accession>A0A2I0IVE2</accession>
<dbReference type="AlphaFoldDB" id="A0A2I0IVE2"/>
<gene>
    <name evidence="2" type="ORF">CRG98_032009</name>
</gene>
<proteinExistence type="predicted"/>
<organism evidence="2 3">
    <name type="scientific">Punica granatum</name>
    <name type="common">Pomegranate</name>
    <dbReference type="NCBI Taxonomy" id="22663"/>
    <lineage>
        <taxon>Eukaryota</taxon>
        <taxon>Viridiplantae</taxon>
        <taxon>Streptophyta</taxon>
        <taxon>Embryophyta</taxon>
        <taxon>Tracheophyta</taxon>
        <taxon>Spermatophyta</taxon>
        <taxon>Magnoliopsida</taxon>
        <taxon>eudicotyledons</taxon>
        <taxon>Gunneridae</taxon>
        <taxon>Pentapetalae</taxon>
        <taxon>rosids</taxon>
        <taxon>malvids</taxon>
        <taxon>Myrtales</taxon>
        <taxon>Lythraceae</taxon>
        <taxon>Punica</taxon>
    </lineage>
</organism>
<keyword evidence="3" id="KW-1185">Reference proteome</keyword>
<name>A0A2I0IVE2_PUNGR</name>
<reference evidence="2 3" key="1">
    <citation type="submission" date="2017-11" db="EMBL/GenBank/DDBJ databases">
        <title>De-novo sequencing of pomegranate (Punica granatum L.) genome.</title>
        <authorList>
            <person name="Akparov Z."/>
            <person name="Amiraslanov A."/>
            <person name="Hajiyeva S."/>
            <person name="Abbasov M."/>
            <person name="Kaur K."/>
            <person name="Hamwieh A."/>
            <person name="Solovyev V."/>
            <person name="Salamov A."/>
            <person name="Braich B."/>
            <person name="Kosarev P."/>
            <person name="Mahmoud A."/>
            <person name="Hajiyev E."/>
            <person name="Babayeva S."/>
            <person name="Izzatullayeva V."/>
            <person name="Mammadov A."/>
            <person name="Mammadov A."/>
            <person name="Sharifova S."/>
            <person name="Ojaghi J."/>
            <person name="Eynullazada K."/>
            <person name="Bayramov B."/>
            <person name="Abdulazimova A."/>
            <person name="Shahmuradov I."/>
        </authorList>
    </citation>
    <scope>NUCLEOTIDE SEQUENCE [LARGE SCALE GENOMIC DNA]</scope>
    <source>
        <strain evidence="3">cv. AG2017</strain>
        <tissue evidence="2">Leaf</tissue>
    </source>
</reference>
<evidence type="ECO:0000313" key="3">
    <source>
        <dbReference type="Proteomes" id="UP000233551"/>
    </source>
</evidence>
<comment type="caution">
    <text evidence="2">The sequence shown here is derived from an EMBL/GenBank/DDBJ whole genome shotgun (WGS) entry which is preliminary data.</text>
</comment>
<sequence>MSQPYKGNEPAKLRAKRARSTIQKQGLAAPISRVRPLGVLREEEEEEGRSWLLYLQQQSAKTLEGLWWLCAGTLRLGNRASEGVTALIIRASIIEANAAELSHCVRPRVGERASLFRQR</sequence>
<dbReference type="EMBL" id="PGOL01002478">
    <property type="protein sequence ID" value="PKI47620.1"/>
    <property type="molecule type" value="Genomic_DNA"/>
</dbReference>
<protein>
    <submittedName>
        <fullName evidence="2">Uncharacterized protein</fullName>
    </submittedName>
</protein>